<evidence type="ECO:0000256" key="1">
    <source>
        <dbReference type="SAM" id="MobiDB-lite"/>
    </source>
</evidence>
<organism evidence="2">
    <name type="scientific">Nymphaea colorata</name>
    <name type="common">pocket water lily</name>
    <dbReference type="NCBI Taxonomy" id="210225"/>
    <lineage>
        <taxon>Eukaryota</taxon>
        <taxon>Viridiplantae</taxon>
        <taxon>Streptophyta</taxon>
        <taxon>Embryophyta</taxon>
        <taxon>Tracheophyta</taxon>
        <taxon>Spermatophyta</taxon>
        <taxon>Magnoliopsida</taxon>
        <taxon>Nymphaeales</taxon>
        <taxon>Nymphaeaceae</taxon>
        <taxon>Nymphaea</taxon>
    </lineage>
</organism>
<dbReference type="AlphaFoldDB" id="A0A5K0XJ14"/>
<sequence length="79" mass="9426">MKLLTRQRLPQSSPRREFYPVINITKRGQQNNNTFLCQLKAAIYRTLGVLHSSKEREIPRIFKLERQQDKEPKPRSDTM</sequence>
<feature type="region of interest" description="Disordered" evidence="1">
    <location>
        <begin position="58"/>
        <end position="79"/>
    </location>
</feature>
<dbReference type="EMBL" id="LR721776">
    <property type="protein sequence ID" value="VVV64813.1"/>
    <property type="molecule type" value="Genomic_DNA"/>
</dbReference>
<evidence type="ECO:0000313" key="2">
    <source>
        <dbReference type="EMBL" id="VVV64813.1"/>
    </source>
</evidence>
<gene>
    <name evidence="2" type="ORF">NYM_LOCUS6416</name>
</gene>
<dbReference type="Gramene" id="NC11G0119220.1">
    <property type="protein sequence ID" value="NC11G0119220.1:cds"/>
    <property type="gene ID" value="NC11G0119220"/>
</dbReference>
<proteinExistence type="predicted"/>
<accession>A0A5K0XJ14</accession>
<name>A0A5K0XJ14_9MAGN</name>
<protein>
    <submittedName>
        <fullName evidence="2">Uncharacterized protein</fullName>
    </submittedName>
</protein>
<reference evidence="2" key="1">
    <citation type="submission" date="2019-09" db="EMBL/GenBank/DDBJ databases">
        <authorList>
            <person name="Zhang L."/>
        </authorList>
    </citation>
    <scope>NUCLEOTIDE SEQUENCE</scope>
</reference>